<name>A0A5B7HLH1_PORTR</name>
<proteinExistence type="predicted"/>
<dbReference type="EMBL" id="VSRR010037399">
    <property type="protein sequence ID" value="MPC73731.1"/>
    <property type="molecule type" value="Genomic_DNA"/>
</dbReference>
<protein>
    <submittedName>
        <fullName evidence="1">Uncharacterized protein</fullName>
    </submittedName>
</protein>
<reference evidence="1 2" key="1">
    <citation type="submission" date="2019-05" db="EMBL/GenBank/DDBJ databases">
        <title>Another draft genome of Portunus trituberculatus and its Hox gene families provides insights of decapod evolution.</title>
        <authorList>
            <person name="Jeong J.-H."/>
            <person name="Song I."/>
            <person name="Kim S."/>
            <person name="Choi T."/>
            <person name="Kim D."/>
            <person name="Ryu S."/>
            <person name="Kim W."/>
        </authorList>
    </citation>
    <scope>NUCLEOTIDE SEQUENCE [LARGE SCALE GENOMIC DNA]</scope>
    <source>
        <tissue evidence="1">Muscle</tissue>
    </source>
</reference>
<accession>A0A5B7HLH1</accession>
<gene>
    <name evidence="1" type="ORF">E2C01_068068</name>
</gene>
<evidence type="ECO:0000313" key="2">
    <source>
        <dbReference type="Proteomes" id="UP000324222"/>
    </source>
</evidence>
<keyword evidence="2" id="KW-1185">Reference proteome</keyword>
<sequence>MGTPEHLSDSLTMCYPLAVLLYLWGAKHGMNPDHHLYAATSTPHHHRFSLAPAQRIKPCY</sequence>
<evidence type="ECO:0000313" key="1">
    <source>
        <dbReference type="EMBL" id="MPC73731.1"/>
    </source>
</evidence>
<dbReference type="AlphaFoldDB" id="A0A5B7HLH1"/>
<organism evidence="1 2">
    <name type="scientific">Portunus trituberculatus</name>
    <name type="common">Swimming crab</name>
    <name type="synonym">Neptunus trituberculatus</name>
    <dbReference type="NCBI Taxonomy" id="210409"/>
    <lineage>
        <taxon>Eukaryota</taxon>
        <taxon>Metazoa</taxon>
        <taxon>Ecdysozoa</taxon>
        <taxon>Arthropoda</taxon>
        <taxon>Crustacea</taxon>
        <taxon>Multicrustacea</taxon>
        <taxon>Malacostraca</taxon>
        <taxon>Eumalacostraca</taxon>
        <taxon>Eucarida</taxon>
        <taxon>Decapoda</taxon>
        <taxon>Pleocyemata</taxon>
        <taxon>Brachyura</taxon>
        <taxon>Eubrachyura</taxon>
        <taxon>Portunoidea</taxon>
        <taxon>Portunidae</taxon>
        <taxon>Portuninae</taxon>
        <taxon>Portunus</taxon>
    </lineage>
</organism>
<comment type="caution">
    <text evidence="1">The sequence shown here is derived from an EMBL/GenBank/DDBJ whole genome shotgun (WGS) entry which is preliminary data.</text>
</comment>
<dbReference type="Proteomes" id="UP000324222">
    <property type="component" value="Unassembled WGS sequence"/>
</dbReference>